<evidence type="ECO:0000259" key="17">
    <source>
        <dbReference type="SMART" id="SM00859"/>
    </source>
</evidence>
<dbReference type="CDD" id="cd18131">
    <property type="entry name" value="ASADH_C_bac_euk_like"/>
    <property type="match status" value="1"/>
</dbReference>
<dbReference type="UniPathway" id="UPA00051">
    <property type="reaction ID" value="UER00464"/>
</dbReference>
<feature type="binding site" evidence="15">
    <location>
        <position position="160"/>
    </location>
    <ligand>
        <name>substrate</name>
    </ligand>
</feature>
<keyword evidence="13 15" id="KW-0486">Methionine biosynthesis</keyword>
<evidence type="ECO:0000256" key="7">
    <source>
        <dbReference type="ARBA" id="ARBA00022605"/>
    </source>
</evidence>
<dbReference type="GO" id="GO:0009089">
    <property type="term" value="P:lysine biosynthetic process via diaminopimelate"/>
    <property type="evidence" value="ECO:0007669"/>
    <property type="project" value="UniProtKB-UniRule"/>
</dbReference>
<comment type="pathway">
    <text evidence="1 15">Amino-acid biosynthesis; L-methionine biosynthesis via de novo pathway; L-homoserine from L-aspartate: step 2/3.</text>
</comment>
<keyword evidence="9 15" id="KW-0521">NADP</keyword>
<dbReference type="GO" id="GO:0019877">
    <property type="term" value="P:diaminopimelate biosynthetic process"/>
    <property type="evidence" value="ECO:0007669"/>
    <property type="project" value="UniProtKB-UniRule"/>
</dbReference>
<dbReference type="InterPro" id="IPR012080">
    <property type="entry name" value="Asp_semialdehyde_DH"/>
</dbReference>
<dbReference type="SUPFAM" id="SSF51735">
    <property type="entry name" value="NAD(P)-binding Rossmann-fold domains"/>
    <property type="match status" value="1"/>
</dbReference>
<reference evidence="18" key="1">
    <citation type="journal article" date="2020" name="mSystems">
        <title>Genome- and Community-Level Interaction Insights into Carbon Utilization and Element Cycling Functions of Hydrothermarchaeota in Hydrothermal Sediment.</title>
        <authorList>
            <person name="Zhou Z."/>
            <person name="Liu Y."/>
            <person name="Xu W."/>
            <person name="Pan J."/>
            <person name="Luo Z.H."/>
            <person name="Li M."/>
        </authorList>
    </citation>
    <scope>NUCLEOTIDE SEQUENCE [LARGE SCALE GENOMIC DNA]</scope>
    <source>
        <strain evidence="18">SpSt-769</strain>
    </source>
</reference>
<comment type="similarity">
    <text evidence="4 15">Belongs to the aspartate-semialdehyde dehydrogenase family.</text>
</comment>
<keyword evidence="10 15" id="KW-0220">Diaminopimelate biosynthesis</keyword>
<comment type="function">
    <text evidence="15">Catalyzes the NADPH-dependent formation of L-aspartate-semialdehyde (L-ASA) by the reductive dephosphorylation of L-aspartyl-4-phosphate.</text>
</comment>
<dbReference type="UniPathway" id="UPA00034">
    <property type="reaction ID" value="UER00016"/>
</dbReference>
<evidence type="ECO:0000256" key="12">
    <source>
        <dbReference type="ARBA" id="ARBA00023154"/>
    </source>
</evidence>
<proteinExistence type="inferred from homology"/>
<feature type="active site" description="Proton acceptor" evidence="15 16">
    <location>
        <position position="264"/>
    </location>
</feature>
<dbReference type="UniPathway" id="UPA00050">
    <property type="reaction ID" value="UER00463"/>
</dbReference>
<evidence type="ECO:0000256" key="11">
    <source>
        <dbReference type="ARBA" id="ARBA00023002"/>
    </source>
</evidence>
<evidence type="ECO:0000256" key="13">
    <source>
        <dbReference type="ARBA" id="ARBA00023167"/>
    </source>
</evidence>
<evidence type="ECO:0000256" key="16">
    <source>
        <dbReference type="PIRSR" id="PIRSR000148-1"/>
    </source>
</evidence>
<dbReference type="EC" id="1.2.1.11" evidence="6 15"/>
<evidence type="ECO:0000256" key="8">
    <source>
        <dbReference type="ARBA" id="ARBA00022697"/>
    </source>
</evidence>
<dbReference type="GO" id="GO:0050661">
    <property type="term" value="F:NADP binding"/>
    <property type="evidence" value="ECO:0007669"/>
    <property type="project" value="UniProtKB-UniRule"/>
</dbReference>
<dbReference type="AlphaFoldDB" id="A0A7C4ESM9"/>
<feature type="domain" description="Semialdehyde dehydrogenase NAD-binding" evidence="17">
    <location>
        <begin position="7"/>
        <end position="122"/>
    </location>
</feature>
<sequence length="358" mass="39174">MKKQGYRVAVVGATGAVGNMMIRVLEERKFPVSDILLLASGRSEGKTLRFKDKDYPVKELTENSFEGVDIGLFSAGGSVSARFAPAAAKAGCVVIDNTAHFRMDPDVPLVVPEVNPDAISGYTAKNIIANPNCSTIQMVVALKPIHDAAKIKRIVVSTYQSVSGTGKDAIDEMLTQSREMSRAIKWSRSDNLTDLARDLEPFRTMPTTVYPHRIAFECLPHIDVFLENAYTKEEMKMVWETGKILDPAIKVTATTVRVPTFLGHSESVNVELTSPLSPDDARDLLRKAPGVVVLDDPSRNVYPLTALAWGKEGTFVGRIRADESVPYGLNLWVVSDNILKGAALNAVQIAEVLIEKYL</sequence>
<evidence type="ECO:0000256" key="3">
    <source>
        <dbReference type="ARBA" id="ARBA00005097"/>
    </source>
</evidence>
<keyword evidence="7 15" id="KW-0028">Amino-acid biosynthesis</keyword>
<comment type="caution">
    <text evidence="15">Lacks conserved residue(s) required for the propagation of feature annotation.</text>
</comment>
<feature type="binding site" evidence="15">
    <location>
        <begin position="163"/>
        <end position="164"/>
    </location>
    <ligand>
        <name>NADP(+)</name>
        <dbReference type="ChEBI" id="CHEBI:58349"/>
    </ligand>
</feature>
<dbReference type="Pfam" id="PF01118">
    <property type="entry name" value="Semialdhyde_dh"/>
    <property type="match status" value="1"/>
</dbReference>
<dbReference type="PANTHER" id="PTHR46278:SF2">
    <property type="entry name" value="ASPARTATE-SEMIALDEHYDE DEHYDROGENASE"/>
    <property type="match status" value="1"/>
</dbReference>
<organism evidence="18">
    <name type="scientific">Desulfomonile tiedjei</name>
    <dbReference type="NCBI Taxonomy" id="2358"/>
    <lineage>
        <taxon>Bacteria</taxon>
        <taxon>Pseudomonadati</taxon>
        <taxon>Thermodesulfobacteriota</taxon>
        <taxon>Desulfomonilia</taxon>
        <taxon>Desulfomonilales</taxon>
        <taxon>Desulfomonilaceae</taxon>
        <taxon>Desulfomonile</taxon>
    </lineage>
</organism>
<dbReference type="InterPro" id="IPR005986">
    <property type="entry name" value="Asp_semialdehyde_DH_beta"/>
</dbReference>
<comment type="caution">
    <text evidence="18">The sequence shown here is derived from an EMBL/GenBank/DDBJ whole genome shotgun (WGS) entry which is preliminary data.</text>
</comment>
<evidence type="ECO:0000256" key="4">
    <source>
        <dbReference type="ARBA" id="ARBA00010584"/>
    </source>
</evidence>
<evidence type="ECO:0000256" key="5">
    <source>
        <dbReference type="ARBA" id="ARBA00011738"/>
    </source>
</evidence>
<dbReference type="GO" id="GO:0004073">
    <property type="term" value="F:aspartate-semialdehyde dehydrogenase activity"/>
    <property type="evidence" value="ECO:0007669"/>
    <property type="project" value="UniProtKB-UniRule"/>
</dbReference>
<dbReference type="SUPFAM" id="SSF55347">
    <property type="entry name" value="Glyceraldehyde-3-phosphate dehydrogenase-like, C-terminal domain"/>
    <property type="match status" value="1"/>
</dbReference>
<comment type="pathway">
    <text evidence="2 15">Amino-acid biosynthesis; L-lysine biosynthesis via DAP pathway; (S)-tetrahydrodipicolinate from L-aspartate: step 2/4.</text>
</comment>
<dbReference type="EMBL" id="DTGT01000257">
    <property type="protein sequence ID" value="HGH61269.1"/>
    <property type="molecule type" value="Genomic_DNA"/>
</dbReference>
<dbReference type="PIRSF" id="PIRSF000148">
    <property type="entry name" value="ASA_dh"/>
    <property type="match status" value="1"/>
</dbReference>
<evidence type="ECO:0000256" key="15">
    <source>
        <dbReference type="HAMAP-Rule" id="MF_02121"/>
    </source>
</evidence>
<evidence type="ECO:0000313" key="18">
    <source>
        <dbReference type="EMBL" id="HGH61269.1"/>
    </source>
</evidence>
<dbReference type="Gene3D" id="3.30.360.10">
    <property type="entry name" value="Dihydrodipicolinate Reductase, domain 2"/>
    <property type="match status" value="1"/>
</dbReference>
<feature type="binding site" evidence="15">
    <location>
        <position position="257"/>
    </location>
    <ligand>
        <name>substrate</name>
    </ligand>
</feature>
<comment type="subunit">
    <text evidence="5 15">Homodimer.</text>
</comment>
<evidence type="ECO:0000256" key="1">
    <source>
        <dbReference type="ARBA" id="ARBA00005021"/>
    </source>
</evidence>
<dbReference type="InterPro" id="IPR012280">
    <property type="entry name" value="Semialdhyde_DH_dimer_dom"/>
</dbReference>
<keyword evidence="12 15" id="KW-0457">Lysine biosynthesis</keyword>
<comment type="catalytic activity">
    <reaction evidence="14 15">
        <text>L-aspartate 4-semialdehyde + phosphate + NADP(+) = 4-phospho-L-aspartate + NADPH + H(+)</text>
        <dbReference type="Rhea" id="RHEA:24284"/>
        <dbReference type="ChEBI" id="CHEBI:15378"/>
        <dbReference type="ChEBI" id="CHEBI:43474"/>
        <dbReference type="ChEBI" id="CHEBI:57535"/>
        <dbReference type="ChEBI" id="CHEBI:57783"/>
        <dbReference type="ChEBI" id="CHEBI:58349"/>
        <dbReference type="ChEBI" id="CHEBI:537519"/>
        <dbReference type="EC" id="1.2.1.11"/>
    </reaction>
</comment>
<dbReference type="GO" id="GO:0009088">
    <property type="term" value="P:threonine biosynthetic process"/>
    <property type="evidence" value="ECO:0007669"/>
    <property type="project" value="UniProtKB-UniRule"/>
</dbReference>
<keyword evidence="8 15" id="KW-0791">Threonine biosynthesis</keyword>
<evidence type="ECO:0000256" key="6">
    <source>
        <dbReference type="ARBA" id="ARBA00013120"/>
    </source>
</evidence>
<feature type="binding site" evidence="15">
    <location>
        <begin position="14"/>
        <end position="17"/>
    </location>
    <ligand>
        <name>NADP(+)</name>
        <dbReference type="ChEBI" id="CHEBI:58349"/>
    </ligand>
</feature>
<evidence type="ECO:0000256" key="9">
    <source>
        <dbReference type="ARBA" id="ARBA00022857"/>
    </source>
</evidence>
<evidence type="ECO:0000256" key="2">
    <source>
        <dbReference type="ARBA" id="ARBA00005076"/>
    </source>
</evidence>
<dbReference type="CDD" id="cd02316">
    <property type="entry name" value="VcASADH2_like_N"/>
    <property type="match status" value="1"/>
</dbReference>
<gene>
    <name evidence="15" type="primary">asd</name>
    <name evidence="18" type="ORF">ENV54_08230</name>
</gene>
<dbReference type="SMART" id="SM00859">
    <property type="entry name" value="Semialdhyde_dh"/>
    <property type="match status" value="1"/>
</dbReference>
<dbReference type="Gene3D" id="3.40.50.720">
    <property type="entry name" value="NAD(P)-binding Rossmann-like Domain"/>
    <property type="match status" value="1"/>
</dbReference>
<feature type="binding site" evidence="15">
    <location>
        <begin position="42"/>
        <end position="43"/>
    </location>
    <ligand>
        <name>NADP(+)</name>
        <dbReference type="ChEBI" id="CHEBI:58349"/>
    </ligand>
</feature>
<dbReference type="NCBIfam" id="TIGR01296">
    <property type="entry name" value="asd_B"/>
    <property type="match status" value="1"/>
</dbReference>
<dbReference type="GO" id="GO:0071266">
    <property type="term" value="P:'de novo' L-methionine biosynthetic process"/>
    <property type="evidence" value="ECO:0007669"/>
    <property type="project" value="UniProtKB-UniRule"/>
</dbReference>
<accession>A0A7C4ESM9</accession>
<keyword evidence="11 15" id="KW-0560">Oxidoreductase</keyword>
<evidence type="ECO:0000256" key="10">
    <source>
        <dbReference type="ARBA" id="ARBA00022915"/>
    </source>
</evidence>
<protein>
    <recommendedName>
        <fullName evidence="6 15">Aspartate-semialdehyde dehydrogenase</fullName>
        <shortName evidence="15">ASA dehydrogenase</shortName>
        <shortName evidence="15">ASADH</shortName>
        <ecNumber evidence="6 15">1.2.1.11</ecNumber>
    </recommendedName>
    <alternativeName>
        <fullName evidence="15">Aspartate-beta-semialdehyde dehydrogenase</fullName>
    </alternativeName>
</protein>
<evidence type="ECO:0000256" key="14">
    <source>
        <dbReference type="ARBA" id="ARBA00047891"/>
    </source>
</evidence>
<dbReference type="InterPro" id="IPR000534">
    <property type="entry name" value="Semialdehyde_DH_NAD-bd"/>
</dbReference>
<feature type="binding site" evidence="15">
    <location>
        <position position="102"/>
    </location>
    <ligand>
        <name>phosphate</name>
        <dbReference type="ChEBI" id="CHEBI:43474"/>
    </ligand>
</feature>
<dbReference type="NCBIfam" id="NF011456">
    <property type="entry name" value="PRK14874.1"/>
    <property type="match status" value="1"/>
</dbReference>
<dbReference type="InterPro" id="IPR036291">
    <property type="entry name" value="NAD(P)-bd_dom_sf"/>
</dbReference>
<name>A0A7C4ESM9_9BACT</name>
<feature type="active site" description="Acyl-thioester intermediate" evidence="15 16">
    <location>
        <position position="133"/>
    </location>
</feature>
<feature type="binding site" evidence="15">
    <location>
        <position position="337"/>
    </location>
    <ligand>
        <name>NADP(+)</name>
        <dbReference type="ChEBI" id="CHEBI:58349"/>
    </ligand>
</feature>
<dbReference type="Pfam" id="PF02774">
    <property type="entry name" value="Semialdhyde_dhC"/>
    <property type="match status" value="1"/>
</dbReference>
<dbReference type="GO" id="GO:0051287">
    <property type="term" value="F:NAD binding"/>
    <property type="evidence" value="ECO:0007669"/>
    <property type="project" value="InterPro"/>
</dbReference>
<dbReference type="PANTHER" id="PTHR46278">
    <property type="entry name" value="DEHYDROGENASE, PUTATIVE-RELATED"/>
    <property type="match status" value="1"/>
</dbReference>
<dbReference type="GO" id="GO:0009097">
    <property type="term" value="P:isoleucine biosynthetic process"/>
    <property type="evidence" value="ECO:0007669"/>
    <property type="project" value="UniProtKB-UniRule"/>
</dbReference>
<dbReference type="HAMAP" id="MF_02121">
    <property type="entry name" value="ASADH"/>
    <property type="match status" value="1"/>
</dbReference>
<comment type="pathway">
    <text evidence="3 15">Amino-acid biosynthesis; L-threonine biosynthesis; L-threonine from L-aspartate: step 2/5.</text>
</comment>
<dbReference type="GO" id="GO:0046983">
    <property type="term" value="F:protein dimerization activity"/>
    <property type="evidence" value="ECO:0007669"/>
    <property type="project" value="InterPro"/>
</dbReference>